<evidence type="ECO:0000313" key="2">
    <source>
        <dbReference type="EMBL" id="KRX01851.1"/>
    </source>
</evidence>
<dbReference type="InterPro" id="IPR012338">
    <property type="entry name" value="Beta-lactam/transpept-like"/>
</dbReference>
<dbReference type="GO" id="GO:0006508">
    <property type="term" value="P:proteolysis"/>
    <property type="evidence" value="ECO:0007669"/>
    <property type="project" value="InterPro"/>
</dbReference>
<keyword evidence="3" id="KW-1185">Reference proteome</keyword>
<dbReference type="PANTHER" id="PTHR21581">
    <property type="entry name" value="D-ALANYL-D-ALANINE CARBOXYPEPTIDASE"/>
    <property type="match status" value="1"/>
</dbReference>
<comment type="caution">
    <text evidence="2">The sequence shown here is derived from an EMBL/GenBank/DDBJ whole genome shotgun (WGS) entry which is preliminary data.</text>
</comment>
<evidence type="ECO:0000313" key="3">
    <source>
        <dbReference type="Proteomes" id="UP000054937"/>
    </source>
</evidence>
<feature type="domain" description="Peptidase S11 D-alanyl-D-alanine carboxypeptidase A N-terminal" evidence="1">
    <location>
        <begin position="159"/>
        <end position="208"/>
    </location>
</feature>
<organism evidence="2 3">
    <name type="scientific">Pseudocohnilembus persalinus</name>
    <name type="common">Ciliate</name>
    <dbReference type="NCBI Taxonomy" id="266149"/>
    <lineage>
        <taxon>Eukaryota</taxon>
        <taxon>Sar</taxon>
        <taxon>Alveolata</taxon>
        <taxon>Ciliophora</taxon>
        <taxon>Intramacronucleata</taxon>
        <taxon>Oligohymenophorea</taxon>
        <taxon>Scuticociliatia</taxon>
        <taxon>Philasterida</taxon>
        <taxon>Pseudocohnilembidae</taxon>
        <taxon>Pseudocohnilembus</taxon>
    </lineage>
</organism>
<accession>A0A0V0QI74</accession>
<sequence length="219" mass="25083">MDITQDPDIITAESWSLFNMDNGQFIDGKNEKKVLQVASLTKIMNLYTALFLVDILILNREYNEQQNNENKYDILRRIYFYCSQNTKRGGTTAKLQEGMFVSILDLFYGLMLPSGNDAAYVLAENFETNSHQKLLSDKYLMKEELQISLIEQKEPVKIYLEQMNTKAKQLQMKSTFYANTNGLGNKENVSSTYDVGILSCIAMKNTLFQKVLPLQLGHA</sequence>
<dbReference type="EMBL" id="LDAU01000162">
    <property type="protein sequence ID" value="KRX01851.1"/>
    <property type="molecule type" value="Genomic_DNA"/>
</dbReference>
<dbReference type="InParanoid" id="A0A0V0QI74"/>
<dbReference type="Gene3D" id="3.40.710.10">
    <property type="entry name" value="DD-peptidase/beta-lactamase superfamily"/>
    <property type="match status" value="1"/>
</dbReference>
<dbReference type="Proteomes" id="UP000054937">
    <property type="component" value="Unassembled WGS sequence"/>
</dbReference>
<gene>
    <name evidence="2" type="ORF">PPERSA_00473</name>
</gene>
<evidence type="ECO:0000259" key="1">
    <source>
        <dbReference type="Pfam" id="PF00768"/>
    </source>
</evidence>
<dbReference type="OrthoDB" id="10254188at2759"/>
<dbReference type="GO" id="GO:0009002">
    <property type="term" value="F:serine-type D-Ala-D-Ala carboxypeptidase activity"/>
    <property type="evidence" value="ECO:0007669"/>
    <property type="project" value="InterPro"/>
</dbReference>
<dbReference type="PANTHER" id="PTHR21581:SF6">
    <property type="entry name" value="TRAFFICKING PROTEIN PARTICLE COMPLEX SUBUNIT 12"/>
    <property type="match status" value="1"/>
</dbReference>
<dbReference type="AlphaFoldDB" id="A0A0V0QI74"/>
<reference evidence="2 3" key="1">
    <citation type="journal article" date="2015" name="Sci. Rep.">
        <title>Genome of the facultative scuticociliatosis pathogen Pseudocohnilembus persalinus provides insight into its virulence through horizontal gene transfer.</title>
        <authorList>
            <person name="Xiong J."/>
            <person name="Wang G."/>
            <person name="Cheng J."/>
            <person name="Tian M."/>
            <person name="Pan X."/>
            <person name="Warren A."/>
            <person name="Jiang C."/>
            <person name="Yuan D."/>
            <person name="Miao W."/>
        </authorList>
    </citation>
    <scope>NUCLEOTIDE SEQUENCE [LARGE SCALE GENOMIC DNA]</scope>
    <source>
        <strain evidence="2">36N120E</strain>
    </source>
</reference>
<protein>
    <submittedName>
        <fullName evidence="2">Beta-lactamase/transpeptidase-like protein</fullName>
    </submittedName>
</protein>
<dbReference type="SUPFAM" id="SSF56601">
    <property type="entry name" value="beta-lactamase/transpeptidase-like"/>
    <property type="match status" value="1"/>
</dbReference>
<feature type="domain" description="Peptidase S11 D-alanyl-D-alanine carboxypeptidase A N-terminal" evidence="1">
    <location>
        <begin position="5"/>
        <end position="126"/>
    </location>
</feature>
<proteinExistence type="predicted"/>
<dbReference type="Pfam" id="PF00768">
    <property type="entry name" value="Peptidase_S11"/>
    <property type="match status" value="2"/>
</dbReference>
<name>A0A0V0QI74_PSEPJ</name>
<dbReference type="InterPro" id="IPR001967">
    <property type="entry name" value="Peptidase_S11_N"/>
</dbReference>